<evidence type="ECO:0000256" key="2">
    <source>
        <dbReference type="ARBA" id="ARBA00022840"/>
    </source>
</evidence>
<comment type="caution">
    <text evidence="4">The sequence shown here is derived from an EMBL/GenBank/DDBJ whole genome shotgun (WGS) entry which is preliminary data.</text>
</comment>
<dbReference type="Proteomes" id="UP001254848">
    <property type="component" value="Unassembled WGS sequence"/>
</dbReference>
<evidence type="ECO:0000256" key="1">
    <source>
        <dbReference type="ARBA" id="ARBA00022741"/>
    </source>
</evidence>
<dbReference type="InterPro" id="IPR027417">
    <property type="entry name" value="P-loop_NTPase"/>
</dbReference>
<gene>
    <name evidence="4" type="ORF">Q4T40_06895</name>
</gene>
<dbReference type="PANTHER" id="PTHR30473:SF2">
    <property type="entry name" value="PIN DOMAIN-CONTAINING PROTEIN"/>
    <property type="match status" value="1"/>
</dbReference>
<evidence type="ECO:0000313" key="5">
    <source>
        <dbReference type="Proteomes" id="UP001254848"/>
    </source>
</evidence>
<accession>A0ABU3NVW4</accession>
<organism evidence="4 5">
    <name type="scientific">Anaeroselena agilis</name>
    <dbReference type="NCBI Taxonomy" id="3063788"/>
    <lineage>
        <taxon>Bacteria</taxon>
        <taxon>Bacillati</taxon>
        <taxon>Bacillota</taxon>
        <taxon>Negativicutes</taxon>
        <taxon>Acetonemataceae</taxon>
        <taxon>Anaeroselena</taxon>
    </lineage>
</organism>
<reference evidence="4 5" key="1">
    <citation type="submission" date="2023-07" db="EMBL/GenBank/DDBJ databases">
        <title>The novel representative of Negativicutes class, Anaeroselena agilis gen. nov. sp. nov.</title>
        <authorList>
            <person name="Prokofeva M.I."/>
            <person name="Elcheninov A.G."/>
            <person name="Klyukina A."/>
            <person name="Kublanov I.V."/>
            <person name="Frolov E.N."/>
            <person name="Podosokorskaya O.A."/>
        </authorList>
    </citation>
    <scope>NUCLEOTIDE SEQUENCE [LARGE SCALE GENOMIC DNA]</scope>
    <source>
        <strain evidence="4 5">4137-cl</strain>
    </source>
</reference>
<dbReference type="EMBL" id="JAUOZS010000001">
    <property type="protein sequence ID" value="MDT8900957.1"/>
    <property type="molecule type" value="Genomic_DNA"/>
</dbReference>
<name>A0ABU3NVW4_9FIRM</name>
<keyword evidence="2" id="KW-0067">ATP-binding</keyword>
<dbReference type="InterPro" id="IPR051451">
    <property type="entry name" value="PhoH2-like"/>
</dbReference>
<dbReference type="Gene3D" id="3.40.50.300">
    <property type="entry name" value="P-loop containing nucleotide triphosphate hydrolases"/>
    <property type="match status" value="1"/>
</dbReference>
<feature type="domain" description="PhoH-like protein" evidence="3">
    <location>
        <begin position="16"/>
        <end position="207"/>
    </location>
</feature>
<proteinExistence type="predicted"/>
<dbReference type="Pfam" id="PF02562">
    <property type="entry name" value="PhoH"/>
    <property type="match status" value="1"/>
</dbReference>
<protein>
    <submittedName>
        <fullName evidence="4">PhoH family protein</fullName>
    </submittedName>
</protein>
<evidence type="ECO:0000313" key="4">
    <source>
        <dbReference type="EMBL" id="MDT8900957.1"/>
    </source>
</evidence>
<keyword evidence="5" id="KW-1185">Reference proteome</keyword>
<sequence>MAKRLPGDQPNPPHLKAYIRDLLNIEKRLVICAGLPSTGKTKKAIECGMELVRRGHFEKVVYIRPYLDLRCGFLPGTLEEKMSPYTIQAESYGEACTQRKFSEMRDKVEVCPTDVLQGRRFSRCFVIIDESQNIHESEAFTILSRMGEECKYVVIGDVHPGQANKKIGRKNLLSYCLNKFPNDEDIASHTFYEKEHILGDPFTKKVISLLLDDFAA</sequence>
<dbReference type="InterPro" id="IPR003714">
    <property type="entry name" value="PhoH"/>
</dbReference>
<dbReference type="PANTHER" id="PTHR30473">
    <property type="entry name" value="PROTEIN PHOH"/>
    <property type="match status" value="1"/>
</dbReference>
<dbReference type="RefSeq" id="WP_413779487.1">
    <property type="nucleotide sequence ID" value="NZ_JAUOZS010000001.1"/>
</dbReference>
<evidence type="ECO:0000259" key="3">
    <source>
        <dbReference type="Pfam" id="PF02562"/>
    </source>
</evidence>
<dbReference type="SUPFAM" id="SSF52540">
    <property type="entry name" value="P-loop containing nucleoside triphosphate hydrolases"/>
    <property type="match status" value="1"/>
</dbReference>
<keyword evidence="1" id="KW-0547">Nucleotide-binding</keyword>